<feature type="binding site" evidence="17">
    <location>
        <position position="125"/>
    </location>
    <ligand>
        <name>chlorophyll a</name>
        <dbReference type="ChEBI" id="CHEBI:58416"/>
        <label>1</label>
    </ligand>
</feature>
<keyword evidence="10 18" id="KW-0603">Photosystem I</keyword>
<keyword evidence="15" id="KW-0472">Membrane</keyword>
<accession>A0A699JI28</accession>
<keyword evidence="16 18" id="KW-0604">Photosystem II</keyword>
<dbReference type="InterPro" id="IPR001344">
    <property type="entry name" value="Chloro_AB-bd_pln"/>
</dbReference>
<evidence type="ECO:0000256" key="2">
    <source>
        <dbReference type="ARBA" id="ARBA00004454"/>
    </source>
</evidence>
<feature type="binding site" description="axial binding residue" evidence="17">
    <location>
        <position position="47"/>
    </location>
    <ligand>
        <name>chlorophyll b</name>
        <dbReference type="ChEBI" id="CHEBI:61721"/>
        <label>1</label>
    </ligand>
    <ligandPart>
        <name>Mg</name>
        <dbReference type="ChEBI" id="CHEBI:25107"/>
    </ligandPart>
</feature>
<evidence type="ECO:0000256" key="14">
    <source>
        <dbReference type="ARBA" id="ARBA00023078"/>
    </source>
</evidence>
<dbReference type="GO" id="GO:0016168">
    <property type="term" value="F:chlorophyll binding"/>
    <property type="evidence" value="ECO:0007669"/>
    <property type="project" value="UniProtKB-KW"/>
</dbReference>
<feature type="binding site" evidence="17">
    <location>
        <position position="113"/>
    </location>
    <ligand>
        <name>chlorophyll a</name>
        <dbReference type="ChEBI" id="CHEBI:58416"/>
        <label>1</label>
    </ligand>
</feature>
<reference evidence="19" key="1">
    <citation type="journal article" date="2019" name="Sci. Rep.">
        <title>Draft genome of Tanacetum cinerariifolium, the natural source of mosquito coil.</title>
        <authorList>
            <person name="Yamashiro T."/>
            <person name="Shiraishi A."/>
            <person name="Satake H."/>
            <person name="Nakayama K."/>
        </authorList>
    </citation>
    <scope>NUCLEOTIDE SEQUENCE</scope>
</reference>
<organism evidence="19">
    <name type="scientific">Tanacetum cinerariifolium</name>
    <name type="common">Dalmatian daisy</name>
    <name type="synonym">Chrysanthemum cinerariifolium</name>
    <dbReference type="NCBI Taxonomy" id="118510"/>
    <lineage>
        <taxon>Eukaryota</taxon>
        <taxon>Viridiplantae</taxon>
        <taxon>Streptophyta</taxon>
        <taxon>Embryophyta</taxon>
        <taxon>Tracheophyta</taxon>
        <taxon>Spermatophyta</taxon>
        <taxon>Magnoliopsida</taxon>
        <taxon>eudicotyledons</taxon>
        <taxon>Gunneridae</taxon>
        <taxon>Pentapetalae</taxon>
        <taxon>asterids</taxon>
        <taxon>campanulids</taxon>
        <taxon>Asterales</taxon>
        <taxon>Asteraceae</taxon>
        <taxon>Asteroideae</taxon>
        <taxon>Anthemideae</taxon>
        <taxon>Anthemidinae</taxon>
        <taxon>Tanacetum</taxon>
    </lineage>
</organism>
<name>A0A699JI28_TANCI</name>
<dbReference type="Gene3D" id="1.10.3460.10">
    <property type="entry name" value="Chlorophyll a/b binding protein domain"/>
    <property type="match status" value="2"/>
</dbReference>
<comment type="caution">
    <text evidence="19">The sequence shown here is derived from an EMBL/GenBank/DDBJ whole genome shotgun (WGS) entry which is preliminary data.</text>
</comment>
<evidence type="ECO:0000313" key="19">
    <source>
        <dbReference type="EMBL" id="GFA34090.1"/>
    </source>
</evidence>
<feature type="binding site" description="axial binding residue" evidence="17">
    <location>
        <position position="67"/>
    </location>
    <ligand>
        <name>chlorophyll b</name>
        <dbReference type="ChEBI" id="CHEBI:61721"/>
        <label>1</label>
    </ligand>
    <ligandPart>
        <name>Mg</name>
        <dbReference type="ChEBI" id="CHEBI:25107"/>
    </ligandPart>
</feature>
<feature type="binding site" description="axial binding residue" evidence="17">
    <location>
        <position position="76"/>
    </location>
    <ligand>
        <name>chlorophyll b</name>
        <dbReference type="ChEBI" id="CHEBI:61721"/>
        <label>1</label>
    </ligand>
    <ligandPart>
        <name>Mg</name>
        <dbReference type="ChEBI" id="CHEBI:25107"/>
    </ligandPart>
</feature>
<dbReference type="FunFam" id="1.10.3460.10:FF:000013">
    <property type="entry name" value="Chlorophyll a-b binding protein 3A, chloroplastic"/>
    <property type="match status" value="1"/>
</dbReference>
<feature type="non-terminal residue" evidence="19">
    <location>
        <position position="287"/>
    </location>
</feature>
<evidence type="ECO:0000256" key="3">
    <source>
        <dbReference type="ARBA" id="ARBA00007259"/>
    </source>
</evidence>
<protein>
    <recommendedName>
        <fullName evidence="18">Chlorophyll a-b binding protein, chloroplastic</fullName>
    </recommendedName>
</protein>
<evidence type="ECO:0000256" key="4">
    <source>
        <dbReference type="ARBA" id="ARBA00011769"/>
    </source>
</evidence>
<feature type="binding site" description="axial binding residue" evidence="17">
    <location>
        <position position="59"/>
    </location>
    <ligand>
        <name>chlorophyll b</name>
        <dbReference type="ChEBI" id="CHEBI:61721"/>
        <label>1</label>
    </ligand>
    <ligandPart>
        <name>Mg</name>
        <dbReference type="ChEBI" id="CHEBI:25107"/>
    </ligandPart>
</feature>
<sequence>MLGALGCVFPELLARNGVKFGEAVWFKAGAQIFSEGGLDYLGNPSLVHAQSILAIWATQVILMGAVEGYRIAGGPLGEVVDPLYPGGSFDPLGLADDPEAFAELKVKEIKNGRLAMFSMFGFFVQAIVTGKGPLENLADHLSDPVANNAWAFATNFVPGKIKPMAMNQRENLHHSPTLAPSHLFIVISSSSLMGKTATKAAPSSSPWYGPDRVKYLGPFSGEAPSYLTGEFPGDYGWDTAGLSADPETFAKNRELEVEFITFRNLLNKVSGKSPSIVGNGVGKMVSK</sequence>
<evidence type="ECO:0000256" key="12">
    <source>
        <dbReference type="ARBA" id="ARBA00022989"/>
    </source>
</evidence>
<dbReference type="PANTHER" id="PTHR21649">
    <property type="entry name" value="CHLOROPHYLL A/B BINDING PROTEIN"/>
    <property type="match status" value="1"/>
</dbReference>
<evidence type="ECO:0000256" key="15">
    <source>
        <dbReference type="ARBA" id="ARBA00023136"/>
    </source>
</evidence>
<keyword evidence="13 18" id="KW-0157">Chromophore</keyword>
<evidence type="ECO:0000256" key="13">
    <source>
        <dbReference type="ARBA" id="ARBA00022991"/>
    </source>
</evidence>
<comment type="function">
    <text evidence="1 18">The light-harvesting complex (LHC) functions as a light receptor, it captures and delivers excitation energy to photosystems with which it is closely associated.</text>
</comment>
<comment type="subunit">
    <text evidence="4">The LHC complex consists of chlorophyll a-b binding proteins.</text>
</comment>
<evidence type="ECO:0000256" key="9">
    <source>
        <dbReference type="ARBA" id="ARBA00022692"/>
    </source>
</evidence>
<evidence type="ECO:0000256" key="18">
    <source>
        <dbReference type="RuleBase" id="RU363080"/>
    </source>
</evidence>
<feature type="binding site" evidence="17">
    <location>
        <position position="108"/>
    </location>
    <ligand>
        <name>chlorophyll a</name>
        <dbReference type="ChEBI" id="CHEBI:58416"/>
        <label>1</label>
    </ligand>
</feature>
<feature type="binding site" evidence="17">
    <location>
        <position position="41"/>
    </location>
    <ligand>
        <name>chlorophyll a</name>
        <dbReference type="ChEBI" id="CHEBI:58416"/>
        <label>1</label>
    </ligand>
</feature>
<evidence type="ECO:0000256" key="11">
    <source>
        <dbReference type="ARBA" id="ARBA00022842"/>
    </source>
</evidence>
<evidence type="ECO:0000256" key="8">
    <source>
        <dbReference type="ARBA" id="ARBA00022640"/>
    </source>
</evidence>
<keyword evidence="7 18" id="KW-0602">Photosynthesis</keyword>
<dbReference type="GO" id="GO:0009535">
    <property type="term" value="C:chloroplast thylakoid membrane"/>
    <property type="evidence" value="ECO:0007669"/>
    <property type="project" value="UniProtKB-SubCell"/>
</dbReference>
<evidence type="ECO:0000256" key="1">
    <source>
        <dbReference type="ARBA" id="ARBA00003803"/>
    </source>
</evidence>
<keyword evidence="5 17" id="KW-0148">Chlorophyll</keyword>
<feature type="binding site" description="axial binding residue" evidence="17">
    <location>
        <position position="156"/>
    </location>
    <ligand>
        <name>chlorophyll b</name>
        <dbReference type="ChEBI" id="CHEBI:61721"/>
        <label>2</label>
    </ligand>
    <ligandPart>
        <name>Mg</name>
        <dbReference type="ChEBI" id="CHEBI:25107"/>
    </ligandPart>
</feature>
<dbReference type="GO" id="GO:0009522">
    <property type="term" value="C:photosystem I"/>
    <property type="evidence" value="ECO:0007669"/>
    <property type="project" value="UniProtKB-KW"/>
</dbReference>
<evidence type="ECO:0000256" key="16">
    <source>
        <dbReference type="ARBA" id="ARBA00023276"/>
    </source>
</evidence>
<keyword evidence="9" id="KW-0812">Transmembrane</keyword>
<dbReference type="SUPFAM" id="SSF103511">
    <property type="entry name" value="Chlorophyll a-b binding protein"/>
    <property type="match status" value="2"/>
</dbReference>
<dbReference type="GO" id="GO:0009523">
    <property type="term" value="C:photosystem II"/>
    <property type="evidence" value="ECO:0007669"/>
    <property type="project" value="UniProtKB-KW"/>
</dbReference>
<dbReference type="InterPro" id="IPR022796">
    <property type="entry name" value="Chloroa_b-bind"/>
</dbReference>
<feature type="binding site" evidence="17">
    <location>
        <position position="140"/>
    </location>
    <ligand>
        <name>chlorophyll a</name>
        <dbReference type="ChEBI" id="CHEBI:58416"/>
        <label>3</label>
    </ligand>
</feature>
<evidence type="ECO:0000256" key="10">
    <source>
        <dbReference type="ARBA" id="ARBA00022836"/>
    </source>
</evidence>
<comment type="similarity">
    <text evidence="3 18">Belongs to the light-harvesting chlorophyll a/b-binding (LHC) protein family.</text>
</comment>
<keyword evidence="12" id="KW-1133">Transmembrane helix</keyword>
<dbReference type="GO" id="GO:0009765">
    <property type="term" value="P:photosynthesis, light harvesting"/>
    <property type="evidence" value="ECO:0007669"/>
    <property type="project" value="InterPro"/>
</dbReference>
<dbReference type="Pfam" id="PF00504">
    <property type="entry name" value="Chloroa_b-bind"/>
    <property type="match status" value="2"/>
</dbReference>
<evidence type="ECO:0000256" key="7">
    <source>
        <dbReference type="ARBA" id="ARBA00022531"/>
    </source>
</evidence>
<evidence type="ECO:0000256" key="17">
    <source>
        <dbReference type="PIRSR" id="PIRSR601344-1"/>
    </source>
</evidence>
<dbReference type="EMBL" id="BKCJ010407415">
    <property type="protein sequence ID" value="GFA34090.1"/>
    <property type="molecule type" value="Genomic_DNA"/>
</dbReference>
<keyword evidence="11" id="KW-0460">Magnesium</keyword>
<feature type="binding site" description="axial binding residue" evidence="17">
    <location>
        <position position="51"/>
    </location>
    <ligand>
        <name>chlorophyll b</name>
        <dbReference type="ChEBI" id="CHEBI:61721"/>
        <label>1</label>
    </ligand>
    <ligandPart>
        <name>Mg</name>
        <dbReference type="ChEBI" id="CHEBI:25107"/>
    </ligandPart>
</feature>
<comment type="subcellular location">
    <subcellularLocation>
        <location evidence="2">Plastid</location>
        <location evidence="2">Chloroplast thylakoid membrane</location>
        <topology evidence="2">Multi-pass membrane protein</topology>
    </subcellularLocation>
</comment>
<dbReference type="AlphaFoldDB" id="A0A699JI28"/>
<feature type="binding site" evidence="17">
    <location>
        <position position="149"/>
    </location>
    <ligand>
        <name>chlorophyll a</name>
        <dbReference type="ChEBI" id="CHEBI:58416"/>
        <label>1</label>
    </ligand>
</feature>
<feature type="binding site" evidence="17">
    <location>
        <position position="31"/>
    </location>
    <ligand>
        <name>chlorophyll a</name>
        <dbReference type="ChEBI" id="CHEBI:58416"/>
        <label>1</label>
    </ligand>
</feature>
<evidence type="ECO:0000256" key="5">
    <source>
        <dbReference type="ARBA" id="ARBA00022494"/>
    </source>
</evidence>
<keyword evidence="6 18" id="KW-0150">Chloroplast</keyword>
<gene>
    <name evidence="19" type="ORF">Tci_606062</name>
</gene>
<keyword evidence="14 18" id="KW-0793">Thylakoid</keyword>
<evidence type="ECO:0000256" key="6">
    <source>
        <dbReference type="ARBA" id="ARBA00022528"/>
    </source>
</evidence>
<proteinExistence type="inferred from homology"/>
<keyword evidence="8 18" id="KW-0934">Plastid</keyword>
<feature type="binding site" evidence="17">
    <location>
        <position position="107"/>
    </location>
    <ligand>
        <name>chlorophyll b</name>
        <dbReference type="ChEBI" id="CHEBI:61721"/>
        <label>2</label>
    </ligand>
</feature>
<feature type="binding site" evidence="17">
    <location>
        <position position="111"/>
    </location>
    <ligand>
        <name>chlorophyll a</name>
        <dbReference type="ChEBI" id="CHEBI:58416"/>
        <label>1</label>
    </ligand>
</feature>